<keyword evidence="6 7" id="KW-0472">Membrane</keyword>
<feature type="transmembrane region" description="Helical" evidence="7">
    <location>
        <begin position="12"/>
        <end position="29"/>
    </location>
</feature>
<evidence type="ECO:0000256" key="1">
    <source>
        <dbReference type="ARBA" id="ARBA00004477"/>
    </source>
</evidence>
<feature type="transmembrane region" description="Helical" evidence="7">
    <location>
        <begin position="115"/>
        <end position="140"/>
    </location>
</feature>
<dbReference type="Pfam" id="PF05241">
    <property type="entry name" value="EBP"/>
    <property type="match status" value="1"/>
</dbReference>
<dbReference type="EMBL" id="CAWUOM010000001">
    <property type="protein sequence ID" value="CAK7262574.1"/>
    <property type="molecule type" value="Genomic_DNA"/>
</dbReference>
<keyword evidence="10" id="KW-1185">Reference proteome</keyword>
<sequence>MPFAQSTRDRIWLVWFCIQLPVIFCVDAVDSYPSWLAADPGAPLHFLYTFRRWYSARYRDPLMDWTPALGVELSAGGSWMSLFMFIELAWTLPVVLYAVYRFASKSASTRTTGPLELLLLIYGFEVALTAAVCINDVSYWNPAVYSTADKNVFRFQLFGPWFVMPALLFADMYTRLLARFDVDNTKKIQ</sequence>
<dbReference type="PANTHER" id="PTHR31204">
    <property type="entry name" value="SIGMA INTRACELLULAR RECEPTOR 2"/>
    <property type="match status" value="1"/>
</dbReference>
<keyword evidence="5 7" id="KW-1133">Transmembrane helix</keyword>
<dbReference type="Proteomes" id="UP001642501">
    <property type="component" value="Unassembled WGS sequence"/>
</dbReference>
<feature type="transmembrane region" description="Helical" evidence="7">
    <location>
        <begin position="152"/>
        <end position="170"/>
    </location>
</feature>
<reference evidence="9 10" key="1">
    <citation type="submission" date="2024-01" db="EMBL/GenBank/DDBJ databases">
        <authorList>
            <person name="Allen C."/>
            <person name="Tagirdzhanova G."/>
        </authorList>
    </citation>
    <scope>NUCLEOTIDE SEQUENCE [LARGE SCALE GENOMIC DNA]</scope>
    <source>
        <strain evidence="9 10">CBS 573.63</strain>
    </source>
</reference>
<evidence type="ECO:0000256" key="2">
    <source>
        <dbReference type="ARBA" id="ARBA00009096"/>
    </source>
</evidence>
<protein>
    <recommendedName>
        <fullName evidence="7">Efficient mitochondria targeting-associated protein 19</fullName>
    </recommendedName>
</protein>
<keyword evidence="4 7" id="KW-0256">Endoplasmic reticulum</keyword>
<dbReference type="PIRSF" id="PIRSF031032">
    <property type="entry name" value="TMP_97_prd"/>
    <property type="match status" value="1"/>
</dbReference>
<proteinExistence type="inferred from homology"/>
<dbReference type="PROSITE" id="PS51751">
    <property type="entry name" value="EXPERA"/>
    <property type="match status" value="1"/>
</dbReference>
<dbReference type="InterPro" id="IPR051987">
    <property type="entry name" value="Sigma-2_receptor-like"/>
</dbReference>
<organism evidence="9 10">
    <name type="scientific">Sporothrix epigloea</name>
    <dbReference type="NCBI Taxonomy" id="1892477"/>
    <lineage>
        <taxon>Eukaryota</taxon>
        <taxon>Fungi</taxon>
        <taxon>Dikarya</taxon>
        <taxon>Ascomycota</taxon>
        <taxon>Pezizomycotina</taxon>
        <taxon>Sordariomycetes</taxon>
        <taxon>Sordariomycetidae</taxon>
        <taxon>Ophiostomatales</taxon>
        <taxon>Ophiostomataceae</taxon>
        <taxon>Sporothrix</taxon>
    </lineage>
</organism>
<name>A0ABP0D3Z0_9PEZI</name>
<comment type="subcellular location">
    <subcellularLocation>
        <location evidence="1">Endoplasmic reticulum membrane</location>
        <topology evidence="1">Multi-pass membrane protein</topology>
    </subcellularLocation>
</comment>
<evidence type="ECO:0000256" key="6">
    <source>
        <dbReference type="ARBA" id="ARBA00023136"/>
    </source>
</evidence>
<evidence type="ECO:0000256" key="7">
    <source>
        <dbReference type="PIRNR" id="PIRNR031032"/>
    </source>
</evidence>
<evidence type="ECO:0000256" key="5">
    <source>
        <dbReference type="ARBA" id="ARBA00022989"/>
    </source>
</evidence>
<dbReference type="InterPro" id="IPR016964">
    <property type="entry name" value="Sigma2_recept"/>
</dbReference>
<comment type="similarity">
    <text evidence="2">Belongs to the TMEM97/sigma-2 receptor family.</text>
</comment>
<evidence type="ECO:0000313" key="9">
    <source>
        <dbReference type="EMBL" id="CAK7262574.1"/>
    </source>
</evidence>
<feature type="transmembrane region" description="Helical" evidence="7">
    <location>
        <begin position="79"/>
        <end position="103"/>
    </location>
</feature>
<feature type="domain" description="EXPERA" evidence="8">
    <location>
        <begin position="8"/>
        <end position="169"/>
    </location>
</feature>
<evidence type="ECO:0000313" key="10">
    <source>
        <dbReference type="Proteomes" id="UP001642501"/>
    </source>
</evidence>
<evidence type="ECO:0000256" key="4">
    <source>
        <dbReference type="ARBA" id="ARBA00022824"/>
    </source>
</evidence>
<keyword evidence="3 7" id="KW-0812">Transmembrane</keyword>
<accession>A0ABP0D3Z0</accession>
<dbReference type="InterPro" id="IPR033118">
    <property type="entry name" value="EXPERA"/>
</dbReference>
<comment type="caution">
    <text evidence="9">The sequence shown here is derived from an EMBL/GenBank/DDBJ whole genome shotgun (WGS) entry which is preliminary data.</text>
</comment>
<evidence type="ECO:0000256" key="3">
    <source>
        <dbReference type="ARBA" id="ARBA00022692"/>
    </source>
</evidence>
<dbReference type="PANTHER" id="PTHR31204:SF1">
    <property type="entry name" value="SIGMA INTRACELLULAR RECEPTOR 2"/>
    <property type="match status" value="1"/>
</dbReference>
<evidence type="ECO:0000259" key="8">
    <source>
        <dbReference type="PROSITE" id="PS51751"/>
    </source>
</evidence>
<gene>
    <name evidence="9" type="ORF">SEPCBS57363_000135</name>
</gene>